<dbReference type="Pfam" id="PF12833">
    <property type="entry name" value="HTH_18"/>
    <property type="match status" value="1"/>
</dbReference>
<dbReference type="PROSITE" id="PS01124">
    <property type="entry name" value="HTH_ARAC_FAMILY_2"/>
    <property type="match status" value="1"/>
</dbReference>
<dbReference type="PANTHER" id="PTHR43280">
    <property type="entry name" value="ARAC-FAMILY TRANSCRIPTIONAL REGULATOR"/>
    <property type="match status" value="1"/>
</dbReference>
<evidence type="ECO:0000256" key="1">
    <source>
        <dbReference type="ARBA" id="ARBA00023015"/>
    </source>
</evidence>
<keyword evidence="3" id="KW-0804">Transcription</keyword>
<dbReference type="EMBL" id="SMRT01000024">
    <property type="protein sequence ID" value="TDF91875.1"/>
    <property type="molecule type" value="Genomic_DNA"/>
</dbReference>
<dbReference type="GO" id="GO:0003700">
    <property type="term" value="F:DNA-binding transcription factor activity"/>
    <property type="evidence" value="ECO:0007669"/>
    <property type="project" value="InterPro"/>
</dbReference>
<dbReference type="PANTHER" id="PTHR43280:SF2">
    <property type="entry name" value="HTH-TYPE TRANSCRIPTIONAL REGULATOR EXSA"/>
    <property type="match status" value="1"/>
</dbReference>
<keyword evidence="2" id="KW-0238">DNA-binding</keyword>
<dbReference type="InterPro" id="IPR018062">
    <property type="entry name" value="HTH_AraC-typ_CS"/>
</dbReference>
<protein>
    <submittedName>
        <fullName evidence="5">AraC family transcriptional regulator</fullName>
    </submittedName>
</protein>
<dbReference type="Gene3D" id="1.10.10.60">
    <property type="entry name" value="Homeodomain-like"/>
    <property type="match status" value="1"/>
</dbReference>
<accession>A0A4R5KBG6</accession>
<feature type="domain" description="HTH araC/xylS-type" evidence="4">
    <location>
        <begin position="1"/>
        <end position="83"/>
    </location>
</feature>
<dbReference type="InterPro" id="IPR009057">
    <property type="entry name" value="Homeodomain-like_sf"/>
</dbReference>
<name>A0A4R5KBG6_9BACL</name>
<proteinExistence type="predicted"/>
<evidence type="ECO:0000313" key="5">
    <source>
        <dbReference type="EMBL" id="TDF91875.1"/>
    </source>
</evidence>
<dbReference type="RefSeq" id="WP_133235817.1">
    <property type="nucleotide sequence ID" value="NZ_SMRT01000024.1"/>
</dbReference>
<evidence type="ECO:0000259" key="4">
    <source>
        <dbReference type="PROSITE" id="PS01124"/>
    </source>
</evidence>
<evidence type="ECO:0000256" key="2">
    <source>
        <dbReference type="ARBA" id="ARBA00023125"/>
    </source>
</evidence>
<evidence type="ECO:0000313" key="6">
    <source>
        <dbReference type="Proteomes" id="UP000295636"/>
    </source>
</evidence>
<dbReference type="PROSITE" id="PS00041">
    <property type="entry name" value="HTH_ARAC_FAMILY_1"/>
    <property type="match status" value="1"/>
</dbReference>
<keyword evidence="6" id="KW-1185">Reference proteome</keyword>
<dbReference type="InterPro" id="IPR018060">
    <property type="entry name" value="HTH_AraC"/>
</dbReference>
<dbReference type="SUPFAM" id="SSF46689">
    <property type="entry name" value="Homeodomain-like"/>
    <property type="match status" value="1"/>
</dbReference>
<keyword evidence="1" id="KW-0805">Transcription regulation</keyword>
<dbReference type="AlphaFoldDB" id="A0A4R5KBG6"/>
<evidence type="ECO:0000256" key="3">
    <source>
        <dbReference type="ARBA" id="ARBA00023163"/>
    </source>
</evidence>
<dbReference type="SMART" id="SM00342">
    <property type="entry name" value="HTH_ARAC"/>
    <property type="match status" value="1"/>
</dbReference>
<sequence length="87" mass="10281">MDRLVAMTGRKRTYFYKRFKMLTGLTSNQFVHRLRMQAAVYLLLNSDLSITDIAYDCGYSTVEFFDNRFRQSQGMSPRALRKSIRLI</sequence>
<gene>
    <name evidence="5" type="ORF">E1757_31545</name>
</gene>
<dbReference type="Proteomes" id="UP000295636">
    <property type="component" value="Unassembled WGS sequence"/>
</dbReference>
<dbReference type="OrthoDB" id="2599717at2"/>
<organism evidence="5 6">
    <name type="scientific">Paenibacillus piri</name>
    <dbReference type="NCBI Taxonomy" id="2547395"/>
    <lineage>
        <taxon>Bacteria</taxon>
        <taxon>Bacillati</taxon>
        <taxon>Bacillota</taxon>
        <taxon>Bacilli</taxon>
        <taxon>Bacillales</taxon>
        <taxon>Paenibacillaceae</taxon>
        <taxon>Paenibacillus</taxon>
    </lineage>
</organism>
<reference evidence="5 6" key="1">
    <citation type="submission" date="2019-03" db="EMBL/GenBank/DDBJ databases">
        <title>This is whole genome sequence of Paenibacillus sp MS74 strain.</title>
        <authorList>
            <person name="Trinh H.N."/>
        </authorList>
    </citation>
    <scope>NUCLEOTIDE SEQUENCE [LARGE SCALE GENOMIC DNA]</scope>
    <source>
        <strain evidence="5 6">MS74</strain>
    </source>
</reference>
<comment type="caution">
    <text evidence="5">The sequence shown here is derived from an EMBL/GenBank/DDBJ whole genome shotgun (WGS) entry which is preliminary data.</text>
</comment>
<dbReference type="GO" id="GO:0043565">
    <property type="term" value="F:sequence-specific DNA binding"/>
    <property type="evidence" value="ECO:0007669"/>
    <property type="project" value="InterPro"/>
</dbReference>